<evidence type="ECO:0000313" key="1">
    <source>
        <dbReference type="EMBL" id="TCM68397.1"/>
    </source>
</evidence>
<dbReference type="AlphaFoldDB" id="A0A4R1XV37"/>
<comment type="caution">
    <text evidence="1">The sequence shown here is derived from an EMBL/GenBank/DDBJ whole genome shotgun (WGS) entry which is preliminary data.</text>
</comment>
<dbReference type="SUPFAM" id="SSF55331">
    <property type="entry name" value="Tautomerase/MIF"/>
    <property type="match status" value="1"/>
</dbReference>
<protein>
    <submittedName>
        <fullName evidence="1">5-carboxymethyl-2-hydroxymuconate delta isomerase</fullName>
    </submittedName>
</protein>
<name>A0A4R1XV37_ACICA</name>
<dbReference type="Pfam" id="PF02962">
    <property type="entry name" value="CHMI"/>
    <property type="match status" value="1"/>
</dbReference>
<dbReference type="PANTHER" id="PTHR37950">
    <property type="entry name" value="4-HYDROXYPHENYLACETATE CATABOLISM PROTEIN"/>
    <property type="match status" value="1"/>
</dbReference>
<reference evidence="1 2" key="1">
    <citation type="submission" date="2019-03" db="EMBL/GenBank/DDBJ databases">
        <title>Genomic analyses of the natural microbiome of Caenorhabditis elegans.</title>
        <authorList>
            <person name="Samuel B."/>
        </authorList>
    </citation>
    <scope>NUCLEOTIDE SEQUENCE [LARGE SCALE GENOMIC DNA]</scope>
    <source>
        <strain evidence="1 2">JUb89</strain>
    </source>
</reference>
<keyword evidence="1" id="KW-0413">Isomerase</keyword>
<dbReference type="PANTHER" id="PTHR37950:SF1">
    <property type="entry name" value="4-HYDROXYPHENYLACETATE CATABOLISM PROTEIN"/>
    <property type="match status" value="1"/>
</dbReference>
<dbReference type="InterPro" id="IPR014347">
    <property type="entry name" value="Tautomerase/MIF_sf"/>
</dbReference>
<dbReference type="CDD" id="cd00580">
    <property type="entry name" value="CHMI"/>
    <property type="match status" value="1"/>
</dbReference>
<sequence>MAHFIAEYSANLEASIDFQALFEQVNHFLASTGIFPLSGSRSRAIRIDHYLVADGQHDYAFVHMTLKVGAGRDTEVQQGIATELYQLLEQFFQPLQDKRLLAISFEMRELNPILNFKSNNIHKFLIDHP</sequence>
<proteinExistence type="predicted"/>
<dbReference type="GO" id="GO:0008704">
    <property type="term" value="F:5-carboxymethyl-2-hydroxymuconate delta-isomerase activity"/>
    <property type="evidence" value="ECO:0007669"/>
    <property type="project" value="InterPro"/>
</dbReference>
<dbReference type="Gene3D" id="3.30.429.10">
    <property type="entry name" value="Macrophage Migration Inhibitory Factor"/>
    <property type="match status" value="1"/>
</dbReference>
<gene>
    <name evidence="1" type="ORF">EC844_105100</name>
</gene>
<dbReference type="Proteomes" id="UP000294963">
    <property type="component" value="Unassembled WGS sequence"/>
</dbReference>
<accession>A0A4R1XV37</accession>
<organism evidence="1 2">
    <name type="scientific">Acinetobacter calcoaceticus</name>
    <dbReference type="NCBI Taxonomy" id="471"/>
    <lineage>
        <taxon>Bacteria</taxon>
        <taxon>Pseudomonadati</taxon>
        <taxon>Pseudomonadota</taxon>
        <taxon>Gammaproteobacteria</taxon>
        <taxon>Moraxellales</taxon>
        <taxon>Moraxellaceae</taxon>
        <taxon>Acinetobacter</taxon>
        <taxon>Acinetobacter calcoaceticus/baumannii complex</taxon>
    </lineage>
</organism>
<evidence type="ECO:0000313" key="2">
    <source>
        <dbReference type="Proteomes" id="UP000294963"/>
    </source>
</evidence>
<dbReference type="OrthoDB" id="9814215at2"/>
<dbReference type="EMBL" id="SLVJ01000005">
    <property type="protein sequence ID" value="TCM68397.1"/>
    <property type="molecule type" value="Genomic_DNA"/>
</dbReference>
<dbReference type="InterPro" id="IPR004220">
    <property type="entry name" value="5-COMe_2-OHmuconate_Isoase"/>
</dbReference>
<keyword evidence="2" id="KW-1185">Reference proteome</keyword>